<dbReference type="EMBL" id="KZ305018">
    <property type="protein sequence ID" value="PIA64901.1"/>
    <property type="molecule type" value="Genomic_DNA"/>
</dbReference>
<proteinExistence type="predicted"/>
<feature type="compositionally biased region" description="Polar residues" evidence="1">
    <location>
        <begin position="462"/>
        <end position="474"/>
    </location>
</feature>
<name>A0A2G5FA51_AQUCA</name>
<dbReference type="InParanoid" id="A0A2G5FA51"/>
<dbReference type="Proteomes" id="UP000230069">
    <property type="component" value="Unassembled WGS sequence"/>
</dbReference>
<dbReference type="PANTHER" id="PTHR35504">
    <property type="entry name" value="PROTEIN EMBRYONIC FLOWER 1"/>
    <property type="match status" value="1"/>
</dbReference>
<feature type="region of interest" description="Disordered" evidence="1">
    <location>
        <begin position="417"/>
        <end position="438"/>
    </location>
</feature>
<dbReference type="OrthoDB" id="754229at2759"/>
<feature type="compositionally biased region" description="Basic and acidic residues" evidence="1">
    <location>
        <begin position="161"/>
        <end position="170"/>
    </location>
</feature>
<feature type="region of interest" description="Disordered" evidence="1">
    <location>
        <begin position="136"/>
        <end position="170"/>
    </location>
</feature>
<feature type="region of interest" description="Disordered" evidence="1">
    <location>
        <begin position="1"/>
        <end position="119"/>
    </location>
</feature>
<accession>A0A2G5FA51</accession>
<dbReference type="GO" id="GO:0048367">
    <property type="term" value="P:shoot system development"/>
    <property type="evidence" value="ECO:0007669"/>
    <property type="project" value="InterPro"/>
</dbReference>
<dbReference type="STRING" id="218851.A0A2G5FA51"/>
<feature type="compositionally biased region" description="Polar residues" evidence="1">
    <location>
        <begin position="15"/>
        <end position="25"/>
    </location>
</feature>
<feature type="region of interest" description="Disordered" evidence="1">
    <location>
        <begin position="556"/>
        <end position="582"/>
    </location>
</feature>
<feature type="region of interest" description="Disordered" evidence="1">
    <location>
        <begin position="203"/>
        <end position="392"/>
    </location>
</feature>
<feature type="compositionally biased region" description="Basic and acidic residues" evidence="1">
    <location>
        <begin position="331"/>
        <end position="346"/>
    </location>
</feature>
<feature type="compositionally biased region" description="Basic residues" evidence="1">
    <location>
        <begin position="26"/>
        <end position="54"/>
    </location>
</feature>
<feature type="compositionally biased region" description="Polar residues" evidence="1">
    <location>
        <begin position="419"/>
        <end position="432"/>
    </location>
</feature>
<evidence type="ECO:0000313" key="3">
    <source>
        <dbReference type="Proteomes" id="UP000230069"/>
    </source>
</evidence>
<feature type="compositionally biased region" description="Polar residues" evidence="1">
    <location>
        <begin position="268"/>
        <end position="298"/>
    </location>
</feature>
<evidence type="ECO:0000256" key="1">
    <source>
        <dbReference type="SAM" id="MobiDB-lite"/>
    </source>
</evidence>
<feature type="compositionally biased region" description="Polar residues" evidence="1">
    <location>
        <begin position="358"/>
        <end position="367"/>
    </location>
</feature>
<protein>
    <submittedName>
        <fullName evidence="2">Uncharacterized protein</fullName>
    </submittedName>
</protein>
<sequence>MSLRRATHEAGNTDIVETSPISMGTQKRKRKRSMGSKNKRYNKKSHSRTNRTRQIRSDVSNSGASENVDVSDHKNEDVDTATVSGIEPQTVEFNKTESDNSEDENMAARDGNVGGTPRKTKKIRMMDDIYKSELIDDIYNNDPDTDSDPDIDPYQSEPDVDLNKIEPDADLNKIEPDVDLNKIRPYIDLNLSPTHQGMCIPYEDDEDLQKNGPKEVEEAAAGNQHAADKEVEEAAAGNQHTADAKDQMLTSRKRKGKMLHYEEKEPSLKTSQGDTSRGVQINNENVRGQSTGAESGSFSPKFRKDASTGRSLQSEIEAHNGGQRNGTKTIQSKDKTVNSQVIDDRSQLMPSKKRSIAQVVNGSSSLGYQPEVPTTPRKAKIQKQQFDQSTDKTSEQAAFLMDIVEMMAKNQHERCFGASENTNSLPGETTNKPIERNSMDETEVLGSEIPRFLQEKKLHKQIIQSRNEGNSSSGAKREGSMRQIDSSSYNFQSRHNSIPTLPEQSHTSKRFPTFAQNREKPTQTEFLGGNSTINGYHNTMLSKNHEQASIRAQFLAESSRRKSANPIPTSFMNREEPSSGAQFLTGTSSRHCGDQITAFSKNQEKPFIGAQTLAGSCSRTYHNQNSTFAGTHDKPSTRYQYLFDSSSTNSVNQNTQCDGRLAGQRYSQSGFHTSGVYQTSQTTSWQNSCRNEQFASPSMKPNWVPLGIGNPQKFPVESKTANKQSPSLELFPNENMNGDHSLKYRDPFANHLEKKRNFELETSKGIKPQYPYTQNERGVQFDKQSMQPVSFFNNETIPATHLLRLMDAGMRPSSTPVNIEENQKFNQHPFLSHDGHQQQELSRFGHSKRNEGLMLPPSSKLFDRFPPGGFSESLAPVLEVASSSAQKKDIVPEVPGSRGDSPAKLTPNLPTGQAQEKGKIKEAPTQSKSSTSSKHASRKNTSGKNETTPICHLQNGLVFTPVTKDSTKLVELEANKTGTVSPQKIRKKEFCMINRNPADFTLPEEIGSQHEVGYGDPKLKKNVLSKERTCRIEPVGNNRKKRAKPTAIKGM</sequence>
<evidence type="ECO:0000313" key="2">
    <source>
        <dbReference type="EMBL" id="PIA64901.1"/>
    </source>
</evidence>
<dbReference type="PANTHER" id="PTHR35504:SF1">
    <property type="entry name" value="PROTEIN EMBRYONIC FLOWER 1"/>
    <property type="match status" value="1"/>
</dbReference>
<feature type="region of interest" description="Disordered" evidence="1">
    <location>
        <begin position="462"/>
        <end position="485"/>
    </location>
</feature>
<dbReference type="GO" id="GO:0045892">
    <property type="term" value="P:negative regulation of DNA-templated transcription"/>
    <property type="evidence" value="ECO:0007669"/>
    <property type="project" value="InterPro"/>
</dbReference>
<reference evidence="2 3" key="1">
    <citation type="submission" date="2017-09" db="EMBL/GenBank/DDBJ databases">
        <title>WGS assembly of Aquilegia coerulea Goldsmith.</title>
        <authorList>
            <person name="Hodges S."/>
            <person name="Kramer E."/>
            <person name="Nordborg M."/>
            <person name="Tomkins J."/>
            <person name="Borevitz J."/>
            <person name="Derieg N."/>
            <person name="Yan J."/>
            <person name="Mihaltcheva S."/>
            <person name="Hayes R.D."/>
            <person name="Rokhsar D."/>
        </authorList>
    </citation>
    <scope>NUCLEOTIDE SEQUENCE [LARGE SCALE GENOMIC DNA]</scope>
    <source>
        <strain evidence="3">cv. Goldsmith</strain>
    </source>
</reference>
<dbReference type="InterPro" id="IPR034583">
    <property type="entry name" value="EMF1"/>
</dbReference>
<dbReference type="AlphaFoldDB" id="A0A2G5FA51"/>
<feature type="compositionally biased region" description="Basic and acidic residues" evidence="1">
    <location>
        <begin position="208"/>
        <end position="217"/>
    </location>
</feature>
<organism evidence="2 3">
    <name type="scientific">Aquilegia coerulea</name>
    <name type="common">Rocky mountain columbine</name>
    <dbReference type="NCBI Taxonomy" id="218851"/>
    <lineage>
        <taxon>Eukaryota</taxon>
        <taxon>Viridiplantae</taxon>
        <taxon>Streptophyta</taxon>
        <taxon>Embryophyta</taxon>
        <taxon>Tracheophyta</taxon>
        <taxon>Spermatophyta</taxon>
        <taxon>Magnoliopsida</taxon>
        <taxon>Ranunculales</taxon>
        <taxon>Ranunculaceae</taxon>
        <taxon>Thalictroideae</taxon>
        <taxon>Aquilegia</taxon>
    </lineage>
</organism>
<gene>
    <name evidence="2" type="ORF">AQUCO_00100402v1</name>
</gene>
<dbReference type="GO" id="GO:0009910">
    <property type="term" value="P:negative regulation of flower development"/>
    <property type="evidence" value="ECO:0007669"/>
    <property type="project" value="InterPro"/>
</dbReference>
<feature type="region of interest" description="Disordered" evidence="1">
    <location>
        <begin position="882"/>
        <end position="949"/>
    </location>
</feature>
<keyword evidence="3" id="KW-1185">Reference proteome</keyword>